<dbReference type="PANTHER" id="PTHR35766:SF1">
    <property type="entry name" value="OS08G0543600 PROTEIN"/>
    <property type="match status" value="1"/>
</dbReference>
<proteinExistence type="predicted"/>
<accession>A0ABP0TH74</accession>
<feature type="compositionally biased region" description="Basic residues" evidence="1">
    <location>
        <begin position="131"/>
        <end position="154"/>
    </location>
</feature>
<protein>
    <recommendedName>
        <fullName evidence="4">PH domain-containing protein</fullName>
    </recommendedName>
</protein>
<name>A0ABP0TH74_9BRYO</name>
<evidence type="ECO:0000256" key="1">
    <source>
        <dbReference type="SAM" id="MobiDB-lite"/>
    </source>
</evidence>
<feature type="compositionally biased region" description="Basic and acidic residues" evidence="1">
    <location>
        <begin position="177"/>
        <end position="192"/>
    </location>
</feature>
<sequence>MSSASMQSGVSEAIEASEEAAALGQRLHGIATQRQQLQLAEVERRVHFITRLEVIQMPNNFDEMSKQHSQIVANLQVWAKHGLLQEQTTELAALHQECEIAVAEPNAMGVQLDAERADFLVQLEHLKGRSMRKSAKYKTLRNRSIRKTSTHRAPSRPQSDCANLKAMKGQAAQADEESNKDSGFRGPEKENGAEEASVAKSLSKSKKSSVIRTVNEDPGDDLVFQVSPKVSYKTVLKAQHSLILKASNMAEKLEWIAKLRGCIELPKGSYMKSGSVKESKSSGNIAALSPGVSGGHVEMSTLLRRPLDLEEELRLMAQEVRDFVEAVLNSLSANIPKVRNPGPQFLTNLP</sequence>
<keyword evidence="3" id="KW-1185">Reference proteome</keyword>
<dbReference type="PANTHER" id="PTHR35766">
    <property type="entry name" value="OS08G0543600 PROTEIN"/>
    <property type="match status" value="1"/>
</dbReference>
<evidence type="ECO:0008006" key="4">
    <source>
        <dbReference type="Google" id="ProtNLM"/>
    </source>
</evidence>
<organism evidence="2 3">
    <name type="scientific">Sphagnum troendelagicum</name>
    <dbReference type="NCBI Taxonomy" id="128251"/>
    <lineage>
        <taxon>Eukaryota</taxon>
        <taxon>Viridiplantae</taxon>
        <taxon>Streptophyta</taxon>
        <taxon>Embryophyta</taxon>
        <taxon>Bryophyta</taxon>
        <taxon>Sphagnophytina</taxon>
        <taxon>Sphagnopsida</taxon>
        <taxon>Sphagnales</taxon>
        <taxon>Sphagnaceae</taxon>
        <taxon>Sphagnum</taxon>
    </lineage>
</organism>
<gene>
    <name evidence="2" type="ORF">CSSPTR1EN2_LOCUS3328</name>
</gene>
<dbReference type="EMBL" id="OZ019903">
    <property type="protein sequence ID" value="CAK9196147.1"/>
    <property type="molecule type" value="Genomic_DNA"/>
</dbReference>
<evidence type="ECO:0000313" key="3">
    <source>
        <dbReference type="Proteomes" id="UP001497512"/>
    </source>
</evidence>
<dbReference type="Proteomes" id="UP001497512">
    <property type="component" value="Chromosome 11"/>
</dbReference>
<reference evidence="2" key="1">
    <citation type="submission" date="2024-02" db="EMBL/GenBank/DDBJ databases">
        <authorList>
            <consortium name="ELIXIR-Norway"/>
            <consortium name="Elixir Norway"/>
        </authorList>
    </citation>
    <scope>NUCLEOTIDE SEQUENCE</scope>
</reference>
<feature type="region of interest" description="Disordered" evidence="1">
    <location>
        <begin position="131"/>
        <end position="212"/>
    </location>
</feature>
<evidence type="ECO:0000313" key="2">
    <source>
        <dbReference type="EMBL" id="CAK9196147.1"/>
    </source>
</evidence>